<sequence>MMMKLGGLILGTLVATSAAHPQNIPAASVHARSVTSPAVVTAAGTTATTATSTSTSSTCTAGDTSTTDGVQAILDSTGAIDWLDIMFDSMPNGESDWVNSLWEIVFPDEGTSPLTGCGDIGSDCDPSSMCSAYSSQMAYWVFRSVSILHSKVNVVHDKLLWTGWLAGLSIDQIAKDFSSVSPDQTWAKWISAAFSMAGGIATGIDLSKPLRGMVGFAAAGLTDVSLTNTGGDSVDVTSVENTLKNIVGAAGNYVSSILQNATGNGDSTTLPIYTYTTYEHGTSRFFADSTILVDENKDNSSFTAAYDNFADNIEKKLVDVAMKTAWPENDHDCSDGDPSTCVSDAWQTPYNANNQMDTGVYTKLTDTYGFDLKAYYTSLIDCYLNGNDEVDVTVTTNNGQIPRCFYSGYVRSGYWYDDGTLMLNLFFNDF</sequence>
<name>A0A9W9W008_9EURO</name>
<dbReference type="AlphaFoldDB" id="A0A9W9W008"/>
<feature type="chain" id="PRO_5040764618" evidence="1">
    <location>
        <begin position="20"/>
        <end position="430"/>
    </location>
</feature>
<reference evidence="2" key="2">
    <citation type="journal article" date="2023" name="IMA Fungus">
        <title>Comparative genomic study of the Penicillium genus elucidates a diverse pangenome and 15 lateral gene transfer events.</title>
        <authorList>
            <person name="Petersen C."/>
            <person name="Sorensen T."/>
            <person name="Nielsen M.R."/>
            <person name="Sondergaard T.E."/>
            <person name="Sorensen J.L."/>
            <person name="Fitzpatrick D.A."/>
            <person name="Frisvad J.C."/>
            <person name="Nielsen K.L."/>
        </authorList>
    </citation>
    <scope>NUCLEOTIDE SEQUENCE</scope>
    <source>
        <strain evidence="2">IBT 29677</strain>
    </source>
</reference>
<reference evidence="2" key="1">
    <citation type="submission" date="2022-12" db="EMBL/GenBank/DDBJ databases">
        <authorList>
            <person name="Petersen C."/>
        </authorList>
    </citation>
    <scope>NUCLEOTIDE SEQUENCE</scope>
    <source>
        <strain evidence="2">IBT 29677</strain>
    </source>
</reference>
<dbReference type="RefSeq" id="XP_056488124.1">
    <property type="nucleotide sequence ID" value="XM_056632573.1"/>
</dbReference>
<dbReference type="OrthoDB" id="5099141at2759"/>
<protein>
    <submittedName>
        <fullName evidence="2">Uncharacterized protein</fullName>
    </submittedName>
</protein>
<evidence type="ECO:0000313" key="2">
    <source>
        <dbReference type="EMBL" id="KAJ5392446.1"/>
    </source>
</evidence>
<evidence type="ECO:0000256" key="1">
    <source>
        <dbReference type="SAM" id="SignalP"/>
    </source>
</evidence>
<keyword evidence="1" id="KW-0732">Signal</keyword>
<proteinExistence type="predicted"/>
<accession>A0A9W9W008</accession>
<evidence type="ECO:0000313" key="3">
    <source>
        <dbReference type="Proteomes" id="UP001147747"/>
    </source>
</evidence>
<dbReference type="GeneID" id="81371553"/>
<dbReference type="Proteomes" id="UP001147747">
    <property type="component" value="Unassembled WGS sequence"/>
</dbReference>
<dbReference type="EMBL" id="JAPZBU010000008">
    <property type="protein sequence ID" value="KAJ5392446.1"/>
    <property type="molecule type" value="Genomic_DNA"/>
</dbReference>
<gene>
    <name evidence="2" type="ORF">N7509_007936</name>
</gene>
<keyword evidence="3" id="KW-1185">Reference proteome</keyword>
<comment type="caution">
    <text evidence="2">The sequence shown here is derived from an EMBL/GenBank/DDBJ whole genome shotgun (WGS) entry which is preliminary data.</text>
</comment>
<feature type="signal peptide" evidence="1">
    <location>
        <begin position="1"/>
        <end position="19"/>
    </location>
</feature>
<organism evidence="2 3">
    <name type="scientific">Penicillium cosmopolitanum</name>
    <dbReference type="NCBI Taxonomy" id="1131564"/>
    <lineage>
        <taxon>Eukaryota</taxon>
        <taxon>Fungi</taxon>
        <taxon>Dikarya</taxon>
        <taxon>Ascomycota</taxon>
        <taxon>Pezizomycotina</taxon>
        <taxon>Eurotiomycetes</taxon>
        <taxon>Eurotiomycetidae</taxon>
        <taxon>Eurotiales</taxon>
        <taxon>Aspergillaceae</taxon>
        <taxon>Penicillium</taxon>
    </lineage>
</organism>